<accession>A0A0S4IXN2</accession>
<gene>
    <name evidence="2" type="ORF">BSAL_64090</name>
</gene>
<protein>
    <recommendedName>
        <fullName evidence="4">Nucleoporin</fullName>
    </recommendedName>
</protein>
<organism evidence="2 3">
    <name type="scientific">Bodo saltans</name>
    <name type="common">Flagellated protozoan</name>
    <dbReference type="NCBI Taxonomy" id="75058"/>
    <lineage>
        <taxon>Eukaryota</taxon>
        <taxon>Discoba</taxon>
        <taxon>Euglenozoa</taxon>
        <taxon>Kinetoplastea</taxon>
        <taxon>Metakinetoplastina</taxon>
        <taxon>Eubodonida</taxon>
        <taxon>Bodonidae</taxon>
        <taxon>Bodo</taxon>
    </lineage>
</organism>
<name>A0A0S4IXN2_BODSA</name>
<feature type="region of interest" description="Disordered" evidence="1">
    <location>
        <begin position="356"/>
        <end position="387"/>
    </location>
</feature>
<dbReference type="EMBL" id="CYKH01000368">
    <property type="protein sequence ID" value="CUF61420.1"/>
    <property type="molecule type" value="Genomic_DNA"/>
</dbReference>
<dbReference type="Proteomes" id="UP000051952">
    <property type="component" value="Unassembled WGS sequence"/>
</dbReference>
<keyword evidence="3" id="KW-1185">Reference proteome</keyword>
<evidence type="ECO:0000313" key="3">
    <source>
        <dbReference type="Proteomes" id="UP000051952"/>
    </source>
</evidence>
<dbReference type="AlphaFoldDB" id="A0A0S4IXN2"/>
<sequence length="587" mass="59022">MFGKTPAPAGFGAPAAPAAGGFGKAPAAGGFGATAPPAGGFGAPAAGGFGKAPAAGGFGAPAPAAGGFGAPAPAAGGFGAPAAAGGFGKAPAAGGFGAPAPAAGGFGAPQAAAGGFGAPAAGGFGKAPVAGGFGAPAAGGFGAPAAGGFGAPAAGGFGKAPVGAPAQPQLVFTGITGPGYTAPNTPSWVTGTDLTQITDDTLVSKLPQNLQTHLGQLLEFGAKERHARTEIQHAYQQLQSESNKKGLRALQDRLDNLTTKPGSLGVDQLIVQAYHRDKAAKQLLQRAKDTEDDISNYSRDVWDRIHREGTEYWQQKLNIREGPSELLRNMLENTAQVMAQVDDVINTLAAALAPLQRHNGRRTAATTDGQRPGATPLAPPPTSRLLQSQSSAVNLYGAGGAANGSSPNAPISNGNHQLFDFNVNPIASAPADPIELVQESLQQTMNAFLNLGDNVSGLHSRANQVRDHVVRYYGETEAEDVFSKKDSLGGGASDDDVANDNEADEFVTITIGDTLKGRVRNNELIGGGYRVSKALGGGGSARSLIPGIPMTRHSMRYDPTLEQGVGNVAAVAGAAAPAAGGFYCFLV</sequence>
<reference evidence="3" key="1">
    <citation type="submission" date="2015-09" db="EMBL/GenBank/DDBJ databases">
        <authorList>
            <consortium name="Pathogen Informatics"/>
        </authorList>
    </citation>
    <scope>NUCLEOTIDE SEQUENCE [LARGE SCALE GENOMIC DNA]</scope>
    <source>
        <strain evidence="3">Lake Konstanz</strain>
    </source>
</reference>
<evidence type="ECO:0008006" key="4">
    <source>
        <dbReference type="Google" id="ProtNLM"/>
    </source>
</evidence>
<dbReference type="VEuPathDB" id="TriTrypDB:BSAL_64090"/>
<proteinExistence type="predicted"/>
<evidence type="ECO:0000256" key="1">
    <source>
        <dbReference type="SAM" id="MobiDB-lite"/>
    </source>
</evidence>
<evidence type="ECO:0000313" key="2">
    <source>
        <dbReference type="EMBL" id="CUF61420.1"/>
    </source>
</evidence>